<name>A0A382YHT2_9ZZZZ</name>
<gene>
    <name evidence="1" type="ORF">METZ01_LOCUS435721</name>
</gene>
<dbReference type="EMBL" id="UINC01175961">
    <property type="protein sequence ID" value="SVD82867.1"/>
    <property type="molecule type" value="Genomic_DNA"/>
</dbReference>
<dbReference type="AlphaFoldDB" id="A0A382YHT2"/>
<accession>A0A382YHT2</accession>
<sequence length="22" mass="2564">MNDEIDLIIIGKFETVDYKGYS</sequence>
<feature type="non-terminal residue" evidence="1">
    <location>
        <position position="22"/>
    </location>
</feature>
<evidence type="ECO:0000313" key="1">
    <source>
        <dbReference type="EMBL" id="SVD82867.1"/>
    </source>
</evidence>
<protein>
    <submittedName>
        <fullName evidence="1">Uncharacterized protein</fullName>
    </submittedName>
</protein>
<organism evidence="1">
    <name type="scientific">marine metagenome</name>
    <dbReference type="NCBI Taxonomy" id="408172"/>
    <lineage>
        <taxon>unclassified sequences</taxon>
        <taxon>metagenomes</taxon>
        <taxon>ecological metagenomes</taxon>
    </lineage>
</organism>
<reference evidence="1" key="1">
    <citation type="submission" date="2018-05" db="EMBL/GenBank/DDBJ databases">
        <authorList>
            <person name="Lanie J.A."/>
            <person name="Ng W.-L."/>
            <person name="Kazmierczak K.M."/>
            <person name="Andrzejewski T.M."/>
            <person name="Davidsen T.M."/>
            <person name="Wayne K.J."/>
            <person name="Tettelin H."/>
            <person name="Glass J.I."/>
            <person name="Rusch D."/>
            <person name="Podicherti R."/>
            <person name="Tsui H.-C.T."/>
            <person name="Winkler M.E."/>
        </authorList>
    </citation>
    <scope>NUCLEOTIDE SEQUENCE</scope>
</reference>
<proteinExistence type="predicted"/>